<dbReference type="Pfam" id="PF02585">
    <property type="entry name" value="PIG-L"/>
    <property type="match status" value="1"/>
</dbReference>
<dbReference type="AlphaFoldDB" id="A0A3B0XNC5"/>
<accession>A0A3B0XNC5</accession>
<evidence type="ECO:0000313" key="1">
    <source>
        <dbReference type="EMBL" id="VAW69031.1"/>
    </source>
</evidence>
<dbReference type="InterPro" id="IPR024078">
    <property type="entry name" value="LmbE-like_dom_sf"/>
</dbReference>
<proteinExistence type="predicted"/>
<dbReference type="EMBL" id="UOFJ01000387">
    <property type="protein sequence ID" value="VAW69031.1"/>
    <property type="molecule type" value="Genomic_DNA"/>
</dbReference>
<dbReference type="InterPro" id="IPR003737">
    <property type="entry name" value="GlcNAc_PI_deacetylase-related"/>
</dbReference>
<organism evidence="1">
    <name type="scientific">hydrothermal vent metagenome</name>
    <dbReference type="NCBI Taxonomy" id="652676"/>
    <lineage>
        <taxon>unclassified sequences</taxon>
        <taxon>metagenomes</taxon>
        <taxon>ecological metagenomes</taxon>
    </lineage>
</organism>
<dbReference type="SUPFAM" id="SSF102588">
    <property type="entry name" value="LmbE-like"/>
    <property type="match status" value="1"/>
</dbReference>
<sequence>MAQITVIFAHPDDELIYFYQMLQQLKPVQLRLICVTGKFSVDETVRLNELAQAGAQLGGELINLGLEDRRGQGLDTQTLHDRLSSIRVDVDMPVLTHGPFGEYGHRHHVDVFRAVFRRFGEQVWCLSGPLSVDNEYRLNADEFRCKQAQVQAIYSSQKVKGFATQCECLTHVSSSMFADVLLAGCGGEKVAAQRVEAFLEWVKVAYLGPHERMPVEARAVADVKGEAMVKEHMISRIEEWRACA</sequence>
<name>A0A3B0XNC5_9ZZZZ</name>
<gene>
    <name evidence="1" type="ORF">MNBD_GAMMA10-3148</name>
</gene>
<reference evidence="1" key="1">
    <citation type="submission" date="2018-06" db="EMBL/GenBank/DDBJ databases">
        <authorList>
            <person name="Zhirakovskaya E."/>
        </authorList>
    </citation>
    <scope>NUCLEOTIDE SEQUENCE</scope>
</reference>
<dbReference type="Gene3D" id="3.40.50.10320">
    <property type="entry name" value="LmbE-like"/>
    <property type="match status" value="1"/>
</dbReference>
<protein>
    <submittedName>
        <fullName evidence="1">Uncharacterized protein</fullName>
    </submittedName>
</protein>